<dbReference type="AlphaFoldDB" id="A0A9N9GY18"/>
<evidence type="ECO:0000313" key="2">
    <source>
        <dbReference type="Proteomes" id="UP000789342"/>
    </source>
</evidence>
<dbReference type="Proteomes" id="UP000789342">
    <property type="component" value="Unassembled WGS sequence"/>
</dbReference>
<gene>
    <name evidence="1" type="ORF">AMORRO_LOCUS9386</name>
</gene>
<evidence type="ECO:0000313" key="1">
    <source>
        <dbReference type="EMBL" id="CAG8637942.1"/>
    </source>
</evidence>
<protein>
    <submittedName>
        <fullName evidence="1">16789_t:CDS:1</fullName>
    </submittedName>
</protein>
<comment type="caution">
    <text evidence="1">The sequence shown here is derived from an EMBL/GenBank/DDBJ whole genome shotgun (WGS) entry which is preliminary data.</text>
</comment>
<accession>A0A9N9GY18</accession>
<organism evidence="1 2">
    <name type="scientific">Acaulospora morrowiae</name>
    <dbReference type="NCBI Taxonomy" id="94023"/>
    <lineage>
        <taxon>Eukaryota</taxon>
        <taxon>Fungi</taxon>
        <taxon>Fungi incertae sedis</taxon>
        <taxon>Mucoromycota</taxon>
        <taxon>Glomeromycotina</taxon>
        <taxon>Glomeromycetes</taxon>
        <taxon>Diversisporales</taxon>
        <taxon>Acaulosporaceae</taxon>
        <taxon>Acaulospora</taxon>
    </lineage>
</organism>
<name>A0A9N9GY18_9GLOM</name>
<proteinExistence type="predicted"/>
<reference evidence="1" key="1">
    <citation type="submission" date="2021-06" db="EMBL/GenBank/DDBJ databases">
        <authorList>
            <person name="Kallberg Y."/>
            <person name="Tangrot J."/>
            <person name="Rosling A."/>
        </authorList>
    </citation>
    <scope>NUCLEOTIDE SEQUENCE</scope>
    <source>
        <strain evidence="1">CL551</strain>
    </source>
</reference>
<dbReference type="EMBL" id="CAJVPV010009074">
    <property type="protein sequence ID" value="CAG8637942.1"/>
    <property type="molecule type" value="Genomic_DNA"/>
</dbReference>
<dbReference type="OrthoDB" id="2347665at2759"/>
<keyword evidence="2" id="KW-1185">Reference proteome</keyword>
<sequence>MEIVKNIKRACCGEPELSVMIGGDINGLDYEEVSERIKNATTFNFVHVVKKKDKGFGFVHFESRKQAAIFFHDVKEKDYYYGDEKGPMRFFAATYFNTSRKVEYNLDETNCGTNNERKNVKGKRKAIEIIEISDDDEKEINKSKILKYSRAAYGLFKNDNTYIIILHTPGIVNKSDLVISSVDDRSFAIKYNLGERIISGREIINFLPTGLFKADVELPSE</sequence>